<comment type="caution">
    <text evidence="2">The sequence shown here is derived from an EMBL/GenBank/DDBJ whole genome shotgun (WGS) entry which is preliminary data.</text>
</comment>
<evidence type="ECO:0000256" key="1">
    <source>
        <dbReference type="SAM" id="SignalP"/>
    </source>
</evidence>
<evidence type="ECO:0000313" key="3">
    <source>
        <dbReference type="Proteomes" id="UP001629113"/>
    </source>
</evidence>
<name>A0ABR4PQ53_9HELO</name>
<sequence length="89" mass="9553">MRFTSVLTILALSLTVHAAPVAEEARNDAQNFGSYGGWSGGGYGSFVAVPLVPIVARPKDFETHPLKALEDSSPGFSKRALEYVKSLWA</sequence>
<organism evidence="2 3">
    <name type="scientific">Phlyctema vagabunda</name>
    <dbReference type="NCBI Taxonomy" id="108571"/>
    <lineage>
        <taxon>Eukaryota</taxon>
        <taxon>Fungi</taxon>
        <taxon>Dikarya</taxon>
        <taxon>Ascomycota</taxon>
        <taxon>Pezizomycotina</taxon>
        <taxon>Leotiomycetes</taxon>
        <taxon>Helotiales</taxon>
        <taxon>Dermateaceae</taxon>
        <taxon>Phlyctema</taxon>
    </lineage>
</organism>
<evidence type="ECO:0000313" key="2">
    <source>
        <dbReference type="EMBL" id="KAL3425504.1"/>
    </source>
</evidence>
<accession>A0ABR4PQ53</accession>
<reference evidence="2 3" key="1">
    <citation type="submission" date="2024-06" db="EMBL/GenBank/DDBJ databases">
        <title>Complete genome of Phlyctema vagabunda strain 19-DSS-EL-015.</title>
        <authorList>
            <person name="Fiorenzani C."/>
        </authorList>
    </citation>
    <scope>NUCLEOTIDE SEQUENCE [LARGE SCALE GENOMIC DNA]</scope>
    <source>
        <strain evidence="2 3">19-DSS-EL-015</strain>
    </source>
</reference>
<feature type="chain" id="PRO_5047287266" evidence="1">
    <location>
        <begin position="19"/>
        <end position="89"/>
    </location>
</feature>
<keyword evidence="1" id="KW-0732">Signal</keyword>
<gene>
    <name evidence="2" type="ORF">PVAG01_02295</name>
</gene>
<proteinExistence type="predicted"/>
<dbReference type="EMBL" id="JBFCZG010000002">
    <property type="protein sequence ID" value="KAL3425504.1"/>
    <property type="molecule type" value="Genomic_DNA"/>
</dbReference>
<feature type="signal peptide" evidence="1">
    <location>
        <begin position="1"/>
        <end position="18"/>
    </location>
</feature>
<keyword evidence="3" id="KW-1185">Reference proteome</keyword>
<dbReference type="Proteomes" id="UP001629113">
    <property type="component" value="Unassembled WGS sequence"/>
</dbReference>
<protein>
    <submittedName>
        <fullName evidence="2">Uncharacterized protein</fullName>
    </submittedName>
</protein>